<dbReference type="AlphaFoldDB" id="A0AA41R1D2"/>
<dbReference type="Proteomes" id="UP001165341">
    <property type="component" value="Unassembled WGS sequence"/>
</dbReference>
<evidence type="ECO:0000256" key="1">
    <source>
        <dbReference type="SAM" id="MobiDB-lite"/>
    </source>
</evidence>
<evidence type="ECO:0000313" key="3">
    <source>
        <dbReference type="Proteomes" id="UP001165341"/>
    </source>
</evidence>
<keyword evidence="3" id="KW-1185">Reference proteome</keyword>
<evidence type="ECO:0000313" key="2">
    <source>
        <dbReference type="EMBL" id="MCI4660193.1"/>
    </source>
</evidence>
<keyword evidence="2" id="KW-0808">Transferase</keyword>
<protein>
    <submittedName>
        <fullName evidence="2">Prolipoprotein diacylglyceryl transferase</fullName>
    </submittedName>
</protein>
<reference evidence="2" key="1">
    <citation type="submission" date="2022-03" db="EMBL/GenBank/DDBJ databases">
        <title>Cryobacterium sp. nov. strain ZS14-85, isolated from Antarctic soil.</title>
        <authorList>
            <person name="Li J."/>
            <person name="Niu G."/>
        </authorList>
    </citation>
    <scope>NUCLEOTIDE SEQUENCE</scope>
    <source>
        <strain evidence="2">ZS14-85</strain>
    </source>
</reference>
<dbReference type="GO" id="GO:0016740">
    <property type="term" value="F:transferase activity"/>
    <property type="evidence" value="ECO:0007669"/>
    <property type="project" value="UniProtKB-KW"/>
</dbReference>
<name>A0AA41R1D2_9MICO</name>
<feature type="compositionally biased region" description="Polar residues" evidence="1">
    <location>
        <begin position="55"/>
        <end position="67"/>
    </location>
</feature>
<organism evidence="2 3">
    <name type="scientific">Cryobacterium zhongshanensis</name>
    <dbReference type="NCBI Taxonomy" id="2928153"/>
    <lineage>
        <taxon>Bacteria</taxon>
        <taxon>Bacillati</taxon>
        <taxon>Actinomycetota</taxon>
        <taxon>Actinomycetes</taxon>
        <taxon>Micrococcales</taxon>
        <taxon>Microbacteriaceae</taxon>
        <taxon>Cryobacterium</taxon>
    </lineage>
</organism>
<comment type="caution">
    <text evidence="2">The sequence shown here is derived from an EMBL/GenBank/DDBJ whole genome shotgun (WGS) entry which is preliminary data.</text>
</comment>
<dbReference type="EMBL" id="JALGAR010000013">
    <property type="protein sequence ID" value="MCI4660193.1"/>
    <property type="molecule type" value="Genomic_DNA"/>
</dbReference>
<sequence>LKINMITAMAVALIGIVLIVVQSRRHPAPENSPYLPGRAWSPPTPDTSDTAPSTQAGPASPNGTGHR</sequence>
<feature type="non-terminal residue" evidence="2">
    <location>
        <position position="1"/>
    </location>
</feature>
<accession>A0AA41R1D2</accession>
<feature type="region of interest" description="Disordered" evidence="1">
    <location>
        <begin position="27"/>
        <end position="67"/>
    </location>
</feature>
<gene>
    <name evidence="2" type="ORF">MQH31_20480</name>
</gene>
<proteinExistence type="predicted"/>